<comment type="function">
    <text evidence="11">GTP cyclohydrolase 1 is the first enzyme in the biosynthetic pathway leading to folic acid.</text>
</comment>
<feature type="compositionally biased region" description="Basic and acidic residues" evidence="12">
    <location>
        <begin position="14"/>
        <end position="27"/>
    </location>
</feature>
<keyword evidence="6" id="KW-0547">Nucleotide-binding</keyword>
<dbReference type="GO" id="GO:0046656">
    <property type="term" value="P:folic acid biosynthetic process"/>
    <property type="evidence" value="ECO:0007669"/>
    <property type="project" value="UniProtKB-KW"/>
</dbReference>
<dbReference type="Gene3D" id="1.10.286.10">
    <property type="match status" value="1"/>
</dbReference>
<dbReference type="NCBIfam" id="NF006825">
    <property type="entry name" value="PRK09347.1-2"/>
    <property type="match status" value="1"/>
</dbReference>
<dbReference type="CDD" id="cd00642">
    <property type="entry name" value="GTP_cyclohydro1"/>
    <property type="match status" value="1"/>
</dbReference>
<dbReference type="PANTHER" id="PTHR11109:SF7">
    <property type="entry name" value="GTP CYCLOHYDROLASE 1"/>
    <property type="match status" value="1"/>
</dbReference>
<evidence type="ECO:0000256" key="1">
    <source>
        <dbReference type="ARBA" id="ARBA00005080"/>
    </source>
</evidence>
<dbReference type="NCBIfam" id="TIGR00063">
    <property type="entry name" value="folE"/>
    <property type="match status" value="1"/>
</dbReference>
<sequence length="290" mass="32204">MNSLTSPLASSTKSDGKRKREDTKCDDENFTVDDTSPISAHISDHDARTVARSSNGLGEAAHGQDDEPTMKKSKLLPNINPNGLSQAGESTQNGVDEIPKPAEERLKKMHDAVRTLLECVGEDPDREGLVNTPTRYAKALLFFTRGYQSDLETIVNNALFHEGHHEMVIVKDIEIYTLCEHHLVPFTGKMHIGYIPNGTVIGLSKLPRIAEMFSRRLQIQERLTEQVAHAIMKIARPEGVAVVMESCHMCMVMRGVEKTGTTTITSCVLGCFEESERRNEFLNLLRANSS</sequence>
<evidence type="ECO:0000256" key="9">
    <source>
        <dbReference type="ARBA" id="ARBA00023134"/>
    </source>
</evidence>
<evidence type="ECO:0000259" key="13">
    <source>
        <dbReference type="Pfam" id="PF01227"/>
    </source>
</evidence>
<feature type="region of interest" description="Disordered" evidence="12">
    <location>
        <begin position="1"/>
        <end position="73"/>
    </location>
</feature>
<dbReference type="SUPFAM" id="SSF55620">
    <property type="entry name" value="Tetrahydrobiopterin biosynthesis enzymes-like"/>
    <property type="match status" value="1"/>
</dbReference>
<evidence type="ECO:0000256" key="7">
    <source>
        <dbReference type="ARBA" id="ARBA00022801"/>
    </source>
</evidence>
<accession>A0AAJ0DGC3</accession>
<evidence type="ECO:0000256" key="8">
    <source>
        <dbReference type="ARBA" id="ARBA00022909"/>
    </source>
</evidence>
<name>A0AAJ0DGC3_9PEZI</name>
<evidence type="ECO:0000256" key="5">
    <source>
        <dbReference type="ARBA" id="ARBA00022533"/>
    </source>
</evidence>
<keyword evidence="8" id="KW-0289">Folate biosynthesis</keyword>
<comment type="caution">
    <text evidence="14">The sequence shown here is derived from an EMBL/GenBank/DDBJ whole genome shotgun (WGS) entry which is preliminary data.</text>
</comment>
<comment type="pathway">
    <text evidence="1">Cofactor biosynthesis; 7,8-dihydroneopterin triphosphate biosynthesis; 7,8-dihydroneopterin triphosphate from GTP: step 1/1.</text>
</comment>
<evidence type="ECO:0000256" key="11">
    <source>
        <dbReference type="ARBA" id="ARBA00055676"/>
    </source>
</evidence>
<evidence type="ECO:0000313" key="14">
    <source>
        <dbReference type="EMBL" id="KAK3053484.1"/>
    </source>
</evidence>
<keyword evidence="7 14" id="KW-0378">Hydrolase</keyword>
<dbReference type="Gene3D" id="3.30.1130.10">
    <property type="match status" value="1"/>
</dbReference>
<evidence type="ECO:0000256" key="2">
    <source>
        <dbReference type="ARBA" id="ARBA00008085"/>
    </source>
</evidence>
<dbReference type="NCBIfam" id="NF006826">
    <property type="entry name" value="PRK09347.1-3"/>
    <property type="match status" value="1"/>
</dbReference>
<feature type="compositionally biased region" description="Polar residues" evidence="12">
    <location>
        <begin position="1"/>
        <end position="13"/>
    </location>
</feature>
<dbReference type="GO" id="GO:0008270">
    <property type="term" value="F:zinc ion binding"/>
    <property type="evidence" value="ECO:0007669"/>
    <property type="project" value="TreeGrafter"/>
</dbReference>
<evidence type="ECO:0000256" key="12">
    <source>
        <dbReference type="SAM" id="MobiDB-lite"/>
    </source>
</evidence>
<dbReference type="InterPro" id="IPR018234">
    <property type="entry name" value="GTP_CycHdrlase_I_CS"/>
</dbReference>
<dbReference type="HAMAP" id="MF_00223">
    <property type="entry name" value="FolE"/>
    <property type="match status" value="1"/>
</dbReference>
<evidence type="ECO:0000256" key="6">
    <source>
        <dbReference type="ARBA" id="ARBA00022741"/>
    </source>
</evidence>
<comment type="similarity">
    <text evidence="2">Belongs to the GTP cyclohydrolase I family.</text>
</comment>
<dbReference type="GO" id="GO:0005525">
    <property type="term" value="F:GTP binding"/>
    <property type="evidence" value="ECO:0007669"/>
    <property type="project" value="UniProtKB-KW"/>
</dbReference>
<keyword evidence="9" id="KW-0342">GTP-binding</keyword>
<dbReference type="EC" id="3.5.4.16" evidence="3"/>
<reference evidence="14" key="1">
    <citation type="submission" date="2023-04" db="EMBL/GenBank/DDBJ databases">
        <title>Black Yeasts Isolated from many extreme environments.</title>
        <authorList>
            <person name="Coleine C."/>
            <person name="Stajich J.E."/>
            <person name="Selbmann L."/>
        </authorList>
    </citation>
    <scope>NUCLEOTIDE SEQUENCE</scope>
    <source>
        <strain evidence="14">CCFEE 5312</strain>
    </source>
</reference>
<dbReference type="PROSITE" id="PS00859">
    <property type="entry name" value="GTP_CYCLOHYDROL_1_1"/>
    <property type="match status" value="1"/>
</dbReference>
<dbReference type="GO" id="GO:0003934">
    <property type="term" value="F:GTP cyclohydrolase I activity"/>
    <property type="evidence" value="ECO:0007669"/>
    <property type="project" value="UniProtKB-EC"/>
</dbReference>
<dbReference type="PANTHER" id="PTHR11109">
    <property type="entry name" value="GTP CYCLOHYDROLASE I"/>
    <property type="match status" value="1"/>
</dbReference>
<keyword evidence="15" id="KW-1185">Reference proteome</keyword>
<protein>
    <recommendedName>
        <fullName evidence="4">GTP cyclohydrolase 1</fullName>
        <ecNumber evidence="3">3.5.4.16</ecNumber>
    </recommendedName>
    <alternativeName>
        <fullName evidence="10">GTP cyclohydrolase I</fullName>
    </alternativeName>
</protein>
<dbReference type="FunFam" id="3.30.1130.10:FF:000012">
    <property type="entry name" value="GTP cyclohydrolase 1"/>
    <property type="match status" value="1"/>
</dbReference>
<dbReference type="GO" id="GO:0046654">
    <property type="term" value="P:tetrahydrofolate biosynthetic process"/>
    <property type="evidence" value="ECO:0007669"/>
    <property type="project" value="InterPro"/>
</dbReference>
<dbReference type="Proteomes" id="UP001271007">
    <property type="component" value="Unassembled WGS sequence"/>
</dbReference>
<dbReference type="InterPro" id="IPR001474">
    <property type="entry name" value="GTP_CycHdrlase_I"/>
</dbReference>
<dbReference type="InterPro" id="IPR043133">
    <property type="entry name" value="GTP-CH-I_C/QueF"/>
</dbReference>
<dbReference type="GO" id="GO:0006729">
    <property type="term" value="P:tetrahydrobiopterin biosynthetic process"/>
    <property type="evidence" value="ECO:0007669"/>
    <property type="project" value="TreeGrafter"/>
</dbReference>
<dbReference type="GO" id="GO:0005737">
    <property type="term" value="C:cytoplasm"/>
    <property type="evidence" value="ECO:0007669"/>
    <property type="project" value="TreeGrafter"/>
</dbReference>
<evidence type="ECO:0000313" key="15">
    <source>
        <dbReference type="Proteomes" id="UP001271007"/>
    </source>
</evidence>
<dbReference type="PROSITE" id="PS00860">
    <property type="entry name" value="GTP_CYCLOHYDROL_1_2"/>
    <property type="match status" value="1"/>
</dbReference>
<dbReference type="AlphaFoldDB" id="A0AAJ0DGC3"/>
<dbReference type="EMBL" id="JAWDJX010000016">
    <property type="protein sequence ID" value="KAK3053484.1"/>
    <property type="molecule type" value="Genomic_DNA"/>
</dbReference>
<evidence type="ECO:0000256" key="4">
    <source>
        <dbReference type="ARBA" id="ARBA00017272"/>
    </source>
</evidence>
<evidence type="ECO:0000256" key="3">
    <source>
        <dbReference type="ARBA" id="ARBA00012715"/>
    </source>
</evidence>
<dbReference type="Pfam" id="PF01227">
    <property type="entry name" value="GTP_cyclohydroI"/>
    <property type="match status" value="1"/>
</dbReference>
<organism evidence="14 15">
    <name type="scientific">Extremus antarcticus</name>
    <dbReference type="NCBI Taxonomy" id="702011"/>
    <lineage>
        <taxon>Eukaryota</taxon>
        <taxon>Fungi</taxon>
        <taxon>Dikarya</taxon>
        <taxon>Ascomycota</taxon>
        <taxon>Pezizomycotina</taxon>
        <taxon>Dothideomycetes</taxon>
        <taxon>Dothideomycetidae</taxon>
        <taxon>Mycosphaerellales</taxon>
        <taxon>Extremaceae</taxon>
        <taxon>Extremus</taxon>
    </lineage>
</organism>
<evidence type="ECO:0000256" key="10">
    <source>
        <dbReference type="ARBA" id="ARBA00030854"/>
    </source>
</evidence>
<dbReference type="InterPro" id="IPR043134">
    <property type="entry name" value="GTP-CH-I_N"/>
</dbReference>
<dbReference type="FunFam" id="1.10.286.10:FF:000003">
    <property type="entry name" value="GTP cyclohydrolase 1"/>
    <property type="match status" value="1"/>
</dbReference>
<keyword evidence="5" id="KW-0021">Allosteric enzyme</keyword>
<proteinExistence type="inferred from homology"/>
<gene>
    <name evidence="14" type="primary">GCH1_1</name>
    <name evidence="14" type="ORF">LTR09_005653</name>
</gene>
<dbReference type="InterPro" id="IPR020602">
    <property type="entry name" value="GTP_CycHdrlase_I_dom"/>
</dbReference>
<feature type="domain" description="GTP cyclohydrolase I" evidence="13">
    <location>
        <begin position="110"/>
        <end position="285"/>
    </location>
</feature>